<comment type="pathway">
    <text evidence="6">Carbohydrate metabolism; D-tagatose 6-phosphate degradation; D-glyceraldehyde 3-phosphate and glycerone phosphate from D-tagatose 6-phosphate: step 1/2.</text>
</comment>
<protein>
    <recommendedName>
        <fullName evidence="6">Tagatose-6-phosphate kinase</fullName>
        <ecNumber evidence="6">2.7.1.144</ecNumber>
    </recommendedName>
</protein>
<dbReference type="InterPro" id="IPR017583">
    <property type="entry name" value="Tagatose/fructose_Pkinase"/>
</dbReference>
<accession>A0A939BGB9</accession>
<evidence type="ECO:0000256" key="5">
    <source>
        <dbReference type="ARBA" id="ARBA00022840"/>
    </source>
</evidence>
<dbReference type="RefSeq" id="WP_204906106.1">
    <property type="nucleotide sequence ID" value="NZ_JACJKS010000005.1"/>
</dbReference>
<evidence type="ECO:0000256" key="2">
    <source>
        <dbReference type="ARBA" id="ARBA00022679"/>
    </source>
</evidence>
<keyword evidence="5 6" id="KW-0067">ATP-binding</keyword>
<dbReference type="PANTHER" id="PTHR46566:SF1">
    <property type="entry name" value="1-PHOSPHOFRUCTOKINASE"/>
    <property type="match status" value="1"/>
</dbReference>
<keyword evidence="6" id="KW-0423">Lactose metabolism</keyword>
<proteinExistence type="inferred from homology"/>
<name>A0A939BGB9_9CLOT</name>
<dbReference type="Pfam" id="PF00294">
    <property type="entry name" value="PfkB"/>
    <property type="match status" value="1"/>
</dbReference>
<dbReference type="GO" id="GO:0005988">
    <property type="term" value="P:lactose metabolic process"/>
    <property type="evidence" value="ECO:0007669"/>
    <property type="project" value="UniProtKB-KW"/>
</dbReference>
<dbReference type="Proteomes" id="UP000705508">
    <property type="component" value="Unassembled WGS sequence"/>
</dbReference>
<sequence length="309" mass="33224">MIYTITCNPSLDYITGTEGFRLGKTNRTTSQLLLPGGKGINVSTVLHSLGIPSTALGFTAGFTGAEIRRMVEGLGFQSEFIDAGEGCSRINVKIKEFDGTEINGQGPRIRPEAVRQLMARLEKLQAGDFVVLAGSLPSGLPGTFYRDIMKALGGRGVSFAVDAERDLLLDALPLHPFLIKPNHHELGDLFHVTLTEKEEVVPWARALQDRGARNVLVSMGGNGAVLLDERGAVHMLSAPQGRLVNAVGAGDSMVAGFLAGWLERKDYSHAFRLAVSAGSASAFSEFLADGAAIRRLYRTISNEQKGREE</sequence>
<reference evidence="8" key="1">
    <citation type="submission" date="2020-08" db="EMBL/GenBank/DDBJ databases">
        <authorList>
            <person name="Cejkova D."/>
            <person name="Kubasova T."/>
            <person name="Jahodarova E."/>
            <person name="Rychlik I."/>
        </authorList>
    </citation>
    <scope>NUCLEOTIDE SEQUENCE</scope>
    <source>
        <strain evidence="8">An582</strain>
    </source>
</reference>
<comment type="similarity">
    <text evidence="6">Belongs to the carbohydrate kinase PfkB family. LacC subfamily.</text>
</comment>
<comment type="catalytic activity">
    <reaction evidence="6">
        <text>D-tagatofuranose 6-phosphate + ATP = D-tagatofuranose 1,6-bisphosphate + ADP + H(+)</text>
        <dbReference type="Rhea" id="RHEA:12420"/>
        <dbReference type="ChEBI" id="CHEBI:15378"/>
        <dbReference type="ChEBI" id="CHEBI:30616"/>
        <dbReference type="ChEBI" id="CHEBI:58694"/>
        <dbReference type="ChEBI" id="CHEBI:58695"/>
        <dbReference type="ChEBI" id="CHEBI:456216"/>
        <dbReference type="EC" id="2.7.1.144"/>
    </reaction>
</comment>
<comment type="caution">
    <text evidence="8">The sequence shown here is derived from an EMBL/GenBank/DDBJ whole genome shotgun (WGS) entry which is preliminary data.</text>
</comment>
<dbReference type="GO" id="GO:0044281">
    <property type="term" value="P:small molecule metabolic process"/>
    <property type="evidence" value="ECO:0007669"/>
    <property type="project" value="UniProtKB-ARBA"/>
</dbReference>
<evidence type="ECO:0000256" key="3">
    <source>
        <dbReference type="ARBA" id="ARBA00022741"/>
    </source>
</evidence>
<reference evidence="8" key="2">
    <citation type="journal article" date="2021" name="Sci. Rep.">
        <title>The distribution of antibiotic resistance genes in chicken gut microbiota commensals.</title>
        <authorList>
            <person name="Juricova H."/>
            <person name="Matiasovicova J."/>
            <person name="Kubasova T."/>
            <person name="Cejkova D."/>
            <person name="Rychlik I."/>
        </authorList>
    </citation>
    <scope>NUCLEOTIDE SEQUENCE</scope>
    <source>
        <strain evidence="8">An582</strain>
    </source>
</reference>
<organism evidence="8 9">
    <name type="scientific">Mordavella massiliensis</name>
    <dbReference type="NCBI Taxonomy" id="1871024"/>
    <lineage>
        <taxon>Bacteria</taxon>
        <taxon>Bacillati</taxon>
        <taxon>Bacillota</taxon>
        <taxon>Clostridia</taxon>
        <taxon>Eubacteriales</taxon>
        <taxon>Clostridiaceae</taxon>
        <taxon>Mordavella</taxon>
    </lineage>
</organism>
<dbReference type="InterPro" id="IPR022463">
    <property type="entry name" value="1-PFruKinase"/>
</dbReference>
<dbReference type="CDD" id="cd01164">
    <property type="entry name" value="FruK_PfkB_like"/>
    <property type="match status" value="1"/>
</dbReference>
<dbReference type="FunFam" id="3.40.1190.20:FF:000001">
    <property type="entry name" value="Phosphofructokinase"/>
    <property type="match status" value="1"/>
</dbReference>
<dbReference type="GO" id="GO:0005524">
    <property type="term" value="F:ATP binding"/>
    <property type="evidence" value="ECO:0007669"/>
    <property type="project" value="UniProtKB-KW"/>
</dbReference>
<evidence type="ECO:0000256" key="1">
    <source>
        <dbReference type="ARBA" id="ARBA00005380"/>
    </source>
</evidence>
<dbReference type="NCBIfam" id="TIGR03168">
    <property type="entry name" value="1-PFK"/>
    <property type="match status" value="1"/>
</dbReference>
<keyword evidence="3 6" id="KW-0547">Nucleotide-binding</keyword>
<dbReference type="PANTHER" id="PTHR46566">
    <property type="entry name" value="1-PHOSPHOFRUCTOKINASE-RELATED"/>
    <property type="match status" value="1"/>
</dbReference>
<dbReference type="GO" id="GO:0016052">
    <property type="term" value="P:carbohydrate catabolic process"/>
    <property type="evidence" value="ECO:0007669"/>
    <property type="project" value="UniProtKB-ARBA"/>
</dbReference>
<evidence type="ECO:0000259" key="7">
    <source>
        <dbReference type="Pfam" id="PF00294"/>
    </source>
</evidence>
<evidence type="ECO:0000256" key="4">
    <source>
        <dbReference type="ARBA" id="ARBA00022777"/>
    </source>
</evidence>
<evidence type="ECO:0000313" key="8">
    <source>
        <dbReference type="EMBL" id="MBM6948083.1"/>
    </source>
</evidence>
<evidence type="ECO:0000313" key="9">
    <source>
        <dbReference type="Proteomes" id="UP000705508"/>
    </source>
</evidence>
<dbReference type="GO" id="GO:0008662">
    <property type="term" value="F:1-phosphofructokinase activity"/>
    <property type="evidence" value="ECO:0007669"/>
    <property type="project" value="InterPro"/>
</dbReference>
<dbReference type="AlphaFoldDB" id="A0A939BGB9"/>
<dbReference type="PIRSF" id="PIRSF000535">
    <property type="entry name" value="1PFK/6PFK/LacC"/>
    <property type="match status" value="1"/>
</dbReference>
<dbReference type="GO" id="GO:0009024">
    <property type="term" value="F:tagatose-6-phosphate kinase activity"/>
    <property type="evidence" value="ECO:0007669"/>
    <property type="project" value="UniProtKB-EC"/>
</dbReference>
<dbReference type="InterPro" id="IPR029056">
    <property type="entry name" value="Ribokinase-like"/>
</dbReference>
<dbReference type="InterPro" id="IPR011611">
    <property type="entry name" value="PfkB_dom"/>
</dbReference>
<dbReference type="EC" id="2.7.1.144" evidence="6"/>
<dbReference type="SUPFAM" id="SSF53613">
    <property type="entry name" value="Ribokinase-like"/>
    <property type="match status" value="1"/>
</dbReference>
<dbReference type="GO" id="GO:0005829">
    <property type="term" value="C:cytosol"/>
    <property type="evidence" value="ECO:0007669"/>
    <property type="project" value="TreeGrafter"/>
</dbReference>
<keyword evidence="4" id="KW-0418">Kinase</keyword>
<dbReference type="EMBL" id="JACJKS010000005">
    <property type="protein sequence ID" value="MBM6948083.1"/>
    <property type="molecule type" value="Genomic_DNA"/>
</dbReference>
<comment type="similarity">
    <text evidence="1">Belongs to the carbohydrate kinase pfkB family.</text>
</comment>
<feature type="domain" description="Carbohydrate kinase PfkB" evidence="7">
    <location>
        <begin position="16"/>
        <end position="282"/>
    </location>
</feature>
<keyword evidence="2 6" id="KW-0808">Transferase</keyword>
<gene>
    <name evidence="8" type="primary">pfkB</name>
    <name evidence="8" type="ORF">H6A20_05320</name>
</gene>
<dbReference type="NCBIfam" id="TIGR03828">
    <property type="entry name" value="pfkB"/>
    <property type="match status" value="1"/>
</dbReference>
<dbReference type="Gene3D" id="3.40.1190.20">
    <property type="match status" value="1"/>
</dbReference>
<evidence type="ECO:0000256" key="6">
    <source>
        <dbReference type="PIRNR" id="PIRNR000535"/>
    </source>
</evidence>